<evidence type="ECO:0000313" key="2">
    <source>
        <dbReference type="EMBL" id="CUH73998.1"/>
    </source>
</evidence>
<reference evidence="2 4" key="1">
    <citation type="submission" date="2015-09" db="EMBL/GenBank/DDBJ databases">
        <authorList>
            <consortium name="Swine Surveillance"/>
        </authorList>
    </citation>
    <scope>NUCLEOTIDE SEQUENCE [LARGE SCALE GENOMIC DNA]</scope>
    <source>
        <strain evidence="2 4">5120</strain>
    </source>
</reference>
<protein>
    <recommendedName>
        <fullName evidence="5">4Fe-4S ferredoxin-type domain-containing protein</fullName>
    </recommendedName>
</protein>
<evidence type="ECO:0008006" key="5">
    <source>
        <dbReference type="Google" id="ProtNLM"/>
    </source>
</evidence>
<reference evidence="1 3" key="2">
    <citation type="submission" date="2015-09" db="EMBL/GenBank/DDBJ databases">
        <authorList>
            <person name="Rodrigo-Torres L."/>
            <person name="Arahal D.R."/>
        </authorList>
    </citation>
    <scope>NUCLEOTIDE SEQUENCE [LARGE SCALE GENOMIC DNA]</scope>
    <source>
        <strain evidence="1 3">CECT 5118</strain>
    </source>
</reference>
<dbReference type="RefSeq" id="WP_306345436.1">
    <property type="nucleotide sequence ID" value="NZ_CYSB01000029.1"/>
</dbReference>
<dbReference type="Proteomes" id="UP000051887">
    <property type="component" value="Unassembled WGS sequence"/>
</dbReference>
<dbReference type="EMBL" id="CYSB01000029">
    <property type="protein sequence ID" value="CUH67694.1"/>
    <property type="molecule type" value="Genomic_DNA"/>
</dbReference>
<evidence type="ECO:0000313" key="4">
    <source>
        <dbReference type="Proteomes" id="UP000051887"/>
    </source>
</evidence>
<name>A0A0P1GEG3_9RHOB</name>
<dbReference type="AlphaFoldDB" id="A0A0P1GEG3"/>
<sequence>MSRWDEIEDAASGRHLSVMGALHPEDLDGLKTVVMLGPQEPGFWAMFTETPEHRDGAADPMDRWSERVIGDLARELRATALFPFGGPPFQPFIRWATETGRAWSSPVGLLVHDQAGLLVSYRGALGFADRLDIPARPNQPCDLCALQPCLTACPIGALGPQGYDVAACKTHLNSPEGAACMQGCLVRRSCPTSQSYGRLPQHSHFHMKAFR</sequence>
<evidence type="ECO:0000313" key="1">
    <source>
        <dbReference type="EMBL" id="CUH67694.1"/>
    </source>
</evidence>
<proteinExistence type="predicted"/>
<keyword evidence="3" id="KW-1185">Reference proteome</keyword>
<gene>
    <name evidence="1" type="ORF">TL5118_02301</name>
    <name evidence="2" type="ORF">TL5120_03816</name>
</gene>
<organism evidence="2 4">
    <name type="scientific">Thalassovita autumnalis</name>
    <dbReference type="NCBI Taxonomy" id="2072972"/>
    <lineage>
        <taxon>Bacteria</taxon>
        <taxon>Pseudomonadati</taxon>
        <taxon>Pseudomonadota</taxon>
        <taxon>Alphaproteobacteria</taxon>
        <taxon>Rhodobacterales</taxon>
        <taxon>Roseobacteraceae</taxon>
        <taxon>Thalassovita</taxon>
    </lineage>
</organism>
<dbReference type="EMBL" id="CYSC01000043">
    <property type="protein sequence ID" value="CUH73998.1"/>
    <property type="molecule type" value="Genomic_DNA"/>
</dbReference>
<dbReference type="Proteomes" id="UP000051086">
    <property type="component" value="Unassembled WGS sequence"/>
</dbReference>
<evidence type="ECO:0000313" key="3">
    <source>
        <dbReference type="Proteomes" id="UP000051086"/>
    </source>
</evidence>
<accession>A0A0P1GEG3</accession>